<evidence type="ECO:0000256" key="3">
    <source>
        <dbReference type="ARBA" id="ARBA00036527"/>
    </source>
</evidence>
<feature type="domain" description="AMP-dependent synthetase/ligase" evidence="6">
    <location>
        <begin position="24"/>
        <end position="197"/>
    </location>
</feature>
<dbReference type="OrthoDB" id="288590at2759"/>
<comment type="catalytic activity">
    <reaction evidence="3">
        <text>a very long-chain fatty acid + ATP + CoA = a very long-chain fatty acyl-CoA + AMP + diphosphate</text>
        <dbReference type="Rhea" id="RHEA:54536"/>
        <dbReference type="ChEBI" id="CHEBI:30616"/>
        <dbReference type="ChEBI" id="CHEBI:33019"/>
        <dbReference type="ChEBI" id="CHEBI:57287"/>
        <dbReference type="ChEBI" id="CHEBI:58950"/>
        <dbReference type="ChEBI" id="CHEBI:138261"/>
        <dbReference type="ChEBI" id="CHEBI:456215"/>
    </reaction>
    <physiologicalReaction direction="left-to-right" evidence="3">
        <dbReference type="Rhea" id="RHEA:54537"/>
    </physiologicalReaction>
</comment>
<name>A0A3M0LBV8_HIRRU</name>
<dbReference type="InterPro" id="IPR000873">
    <property type="entry name" value="AMP-dep_synth/lig_dom"/>
</dbReference>
<dbReference type="GO" id="GO:0005789">
    <property type="term" value="C:endoplasmic reticulum membrane"/>
    <property type="evidence" value="ECO:0007669"/>
    <property type="project" value="TreeGrafter"/>
</dbReference>
<keyword evidence="8" id="KW-1185">Reference proteome</keyword>
<dbReference type="PANTHER" id="PTHR43107">
    <property type="entry name" value="LONG-CHAIN FATTY ACID TRANSPORT PROTEIN"/>
    <property type="match status" value="1"/>
</dbReference>
<dbReference type="EMBL" id="QRBI01000053">
    <property type="protein sequence ID" value="RMC22641.1"/>
    <property type="molecule type" value="Genomic_DNA"/>
</dbReference>
<reference evidence="7 8" key="1">
    <citation type="submission" date="2018-07" db="EMBL/GenBank/DDBJ databases">
        <title>A high quality draft genome assembly of the barn swallow (H. rustica rustica).</title>
        <authorList>
            <person name="Formenti G."/>
            <person name="Chiara M."/>
            <person name="Poveda L."/>
            <person name="Francoijs K.-J."/>
            <person name="Bonisoli-Alquati A."/>
            <person name="Canova L."/>
            <person name="Gianfranceschi L."/>
            <person name="Horner D.S."/>
            <person name="Saino N."/>
        </authorList>
    </citation>
    <scope>NUCLEOTIDE SEQUENCE [LARGE SCALE GENOMIC DNA]</scope>
    <source>
        <strain evidence="7">Chelidonia</strain>
        <tissue evidence="7">Blood</tissue>
    </source>
</reference>
<dbReference type="GO" id="GO:0044539">
    <property type="term" value="P:long-chain fatty acid import into cell"/>
    <property type="evidence" value="ECO:0007669"/>
    <property type="project" value="TreeGrafter"/>
</dbReference>
<comment type="caution">
    <text evidence="7">The sequence shown here is derived from an EMBL/GenBank/DDBJ whole genome shotgun (WGS) entry which is preliminary data.</text>
</comment>
<gene>
    <name evidence="7" type="ORF">DUI87_00352</name>
</gene>
<dbReference type="Gene3D" id="3.40.50.12780">
    <property type="entry name" value="N-terminal domain of ligase-like"/>
    <property type="match status" value="3"/>
</dbReference>
<comment type="catalytic activity">
    <reaction evidence="5">
        <text>tetracosanoate + ATP + CoA = tetracosanoyl-CoA + AMP + diphosphate</text>
        <dbReference type="Rhea" id="RHEA:33639"/>
        <dbReference type="ChEBI" id="CHEBI:30616"/>
        <dbReference type="ChEBI" id="CHEBI:31014"/>
        <dbReference type="ChEBI" id="CHEBI:33019"/>
        <dbReference type="ChEBI" id="CHEBI:57287"/>
        <dbReference type="ChEBI" id="CHEBI:65052"/>
        <dbReference type="ChEBI" id="CHEBI:456215"/>
    </reaction>
    <physiologicalReaction direction="left-to-right" evidence="5">
        <dbReference type="Rhea" id="RHEA:33640"/>
    </physiologicalReaction>
</comment>
<accession>A0A3M0LBV8</accession>
<dbReference type="Pfam" id="PF00501">
    <property type="entry name" value="AMP-binding"/>
    <property type="match status" value="1"/>
</dbReference>
<evidence type="ECO:0000256" key="1">
    <source>
        <dbReference type="ARBA" id="ARBA00006432"/>
    </source>
</evidence>
<proteinExistence type="inferred from homology"/>
<comment type="similarity">
    <text evidence="1">Belongs to the ATP-dependent AMP-binding enzyme family.</text>
</comment>
<dbReference type="GO" id="GO:0005886">
    <property type="term" value="C:plasma membrane"/>
    <property type="evidence" value="ECO:0007669"/>
    <property type="project" value="TreeGrafter"/>
</dbReference>
<evidence type="ECO:0000256" key="2">
    <source>
        <dbReference type="ARBA" id="ARBA00022598"/>
    </source>
</evidence>
<dbReference type="SUPFAM" id="SSF56801">
    <property type="entry name" value="Acetyl-CoA synthetase-like"/>
    <property type="match status" value="2"/>
</dbReference>
<keyword evidence="2" id="KW-0436">Ligase</keyword>
<evidence type="ECO:0000256" key="4">
    <source>
        <dbReference type="ARBA" id="ARBA00041297"/>
    </source>
</evidence>
<evidence type="ECO:0000256" key="5">
    <source>
        <dbReference type="ARBA" id="ARBA00048666"/>
    </source>
</evidence>
<dbReference type="STRING" id="333673.A0A3M0LBV8"/>
<dbReference type="GO" id="GO:0008206">
    <property type="term" value="P:bile acid metabolic process"/>
    <property type="evidence" value="ECO:0007669"/>
    <property type="project" value="TreeGrafter"/>
</dbReference>
<sequence length="437" mass="47398">MVLSSLRVRRRLSRRPAVTLLDVFRQHARSRPRRPLLLFQDGVYTFQEVESLSNRAAWALWRRLGLRSGRTVAVFLPNEPAYLWTWLALAKLGCPMACLNSNVRGRALRHALEAAQATLVLASPELRQAVEEVLPDLERDGVRVFYLSSASPTPGVEALLPAIEAGARRAAARPGNRAGVSADSKAMYIYTSGTTGQHREAGGVLGLTMVDPPGPGVTQPCPRGQVSTERLEVSWGLTVVAHLVQVCPGRVHVDRSAWAGLPKAAVITEMKLMMVASLGRICGLRPDDVVYTTLPLYHSAGLLVGLGGCLEVGPRCGRSSLRRFGPVDVREFYGATEGNAGFINYTGKVGAVGRANRFLKLLAPFELIRYDVDEDAPARDRRGLCVPVAPGETGLLVVKITKNTPFHGYAGDARKTEKKILRDVLAKGDAFFTAATC</sequence>
<evidence type="ECO:0000313" key="8">
    <source>
        <dbReference type="Proteomes" id="UP000269221"/>
    </source>
</evidence>
<organism evidence="7 8">
    <name type="scientific">Hirundo rustica rustica</name>
    <dbReference type="NCBI Taxonomy" id="333673"/>
    <lineage>
        <taxon>Eukaryota</taxon>
        <taxon>Metazoa</taxon>
        <taxon>Chordata</taxon>
        <taxon>Craniata</taxon>
        <taxon>Vertebrata</taxon>
        <taxon>Euteleostomi</taxon>
        <taxon>Archelosauria</taxon>
        <taxon>Archosauria</taxon>
        <taxon>Dinosauria</taxon>
        <taxon>Saurischia</taxon>
        <taxon>Theropoda</taxon>
        <taxon>Coelurosauria</taxon>
        <taxon>Aves</taxon>
        <taxon>Neognathae</taxon>
        <taxon>Neoaves</taxon>
        <taxon>Telluraves</taxon>
        <taxon>Australaves</taxon>
        <taxon>Passeriformes</taxon>
        <taxon>Sylvioidea</taxon>
        <taxon>Hirundinidae</taxon>
        <taxon>Hirundo</taxon>
    </lineage>
</organism>
<evidence type="ECO:0000313" key="7">
    <source>
        <dbReference type="EMBL" id="RMC22641.1"/>
    </source>
</evidence>
<evidence type="ECO:0000259" key="6">
    <source>
        <dbReference type="Pfam" id="PF00501"/>
    </source>
</evidence>
<dbReference type="GO" id="GO:0004467">
    <property type="term" value="F:long-chain fatty acid-CoA ligase activity"/>
    <property type="evidence" value="ECO:0007669"/>
    <property type="project" value="TreeGrafter"/>
</dbReference>
<protein>
    <recommendedName>
        <fullName evidence="4">Long-chain-fatty-acid--CoA ligase</fullName>
    </recommendedName>
</protein>
<dbReference type="PANTHER" id="PTHR43107:SF4">
    <property type="entry name" value="LONG-CHAIN FATTY ACID TRANSPORT PROTEIN 2"/>
    <property type="match status" value="1"/>
</dbReference>
<dbReference type="Proteomes" id="UP000269221">
    <property type="component" value="Unassembled WGS sequence"/>
</dbReference>
<dbReference type="GO" id="GO:0005324">
    <property type="term" value="F:long-chain fatty acid transmembrane transporter activity"/>
    <property type="evidence" value="ECO:0007669"/>
    <property type="project" value="TreeGrafter"/>
</dbReference>
<dbReference type="AlphaFoldDB" id="A0A3M0LBV8"/>
<dbReference type="InterPro" id="IPR042099">
    <property type="entry name" value="ANL_N_sf"/>
</dbReference>